<protein>
    <submittedName>
        <fullName evidence="6">Glutathione ABC transporter substrate-binding protein</fullName>
    </submittedName>
</protein>
<reference evidence="6" key="1">
    <citation type="journal article" date="2021" name="PeerJ">
        <title>Extensive microbial diversity within the chicken gut microbiome revealed by metagenomics and culture.</title>
        <authorList>
            <person name="Gilroy R."/>
            <person name="Ravi A."/>
            <person name="Getino M."/>
            <person name="Pursley I."/>
            <person name="Horton D.L."/>
            <person name="Alikhan N.F."/>
            <person name="Baker D."/>
            <person name="Gharbi K."/>
            <person name="Hall N."/>
            <person name="Watson M."/>
            <person name="Adriaenssens E.M."/>
            <person name="Foster-Nyarko E."/>
            <person name="Jarju S."/>
            <person name="Secka A."/>
            <person name="Antonio M."/>
            <person name="Oren A."/>
            <person name="Chaudhuri R.R."/>
            <person name="La Ragione R."/>
            <person name="Hildebrand F."/>
            <person name="Pallen M.J."/>
        </authorList>
    </citation>
    <scope>NUCLEOTIDE SEQUENCE</scope>
    <source>
        <strain evidence="6">6019</strain>
    </source>
</reference>
<dbReference type="InterPro" id="IPR030678">
    <property type="entry name" value="Peptide/Ni-bd"/>
</dbReference>
<evidence type="ECO:0000256" key="1">
    <source>
        <dbReference type="ARBA" id="ARBA00005695"/>
    </source>
</evidence>
<sequence>MKRLKSTLALSLMLLGGGALLSQTADAQEQGGDVIVSINSDAVSMDPHGSNDVPSNQMRTTLYEGLVKLDENMEIQPLLATEWEAVDDTTWVFNLREGVTFHDGTDFNAEVVKANLDRVLDPNVASERAFLYEAVESVNVVDDYTVEIVTSYPYSPLLEHLSHDGGGMMSQDLIEADYENALEQAGVELSLEEYFELREEGGEELEEVGTDMYEYLSATIEREPVGTGYLEFVSRSPGSETQFARYEDYWGDAALVDTVTFKVVSETGSRLAELETGTSHMIFHVESSNVDRVEAHPDTEMLTAYGVGIDYLGFNMQKEPFDDVRVRQAISHALDKELVMEGVYNDSGFIAHGPIAPDILGYDENIQGLDYDMDRARELLEEAGYADGFSFELWTNDNQERVTLSLILQESLADLNIDVEVVQMEWGAYLEMTGQGEHEMFVLGWSNSAGSSDNALVPLFHSDSLGDVGNRSFYESDELDALLDAGKEEVDDDAREQIYKDAAEIIVEDAPAIFVRHGEYLNAYRTELQNVTMDRFNNINFKDLYFE</sequence>
<evidence type="ECO:0000313" key="6">
    <source>
        <dbReference type="EMBL" id="HJE19507.1"/>
    </source>
</evidence>
<evidence type="ECO:0000256" key="4">
    <source>
        <dbReference type="SAM" id="SignalP"/>
    </source>
</evidence>
<gene>
    <name evidence="6" type="ORF">K8V35_04035</name>
</gene>
<dbReference type="Proteomes" id="UP000763505">
    <property type="component" value="Unassembled WGS sequence"/>
</dbReference>
<feature type="domain" description="Solute-binding protein family 5" evidence="5">
    <location>
        <begin position="74"/>
        <end position="464"/>
    </location>
</feature>
<dbReference type="SUPFAM" id="SSF53850">
    <property type="entry name" value="Periplasmic binding protein-like II"/>
    <property type="match status" value="1"/>
</dbReference>
<dbReference type="InterPro" id="IPR000914">
    <property type="entry name" value="SBP_5_dom"/>
</dbReference>
<dbReference type="Pfam" id="PF00496">
    <property type="entry name" value="SBP_bac_5"/>
    <property type="match status" value="1"/>
</dbReference>
<dbReference type="GO" id="GO:1904680">
    <property type="term" value="F:peptide transmembrane transporter activity"/>
    <property type="evidence" value="ECO:0007669"/>
    <property type="project" value="TreeGrafter"/>
</dbReference>
<dbReference type="PIRSF" id="PIRSF002741">
    <property type="entry name" value="MppA"/>
    <property type="match status" value="1"/>
</dbReference>
<organism evidence="6 7">
    <name type="scientific">Aliicoccus persicus</name>
    <dbReference type="NCBI Taxonomy" id="930138"/>
    <lineage>
        <taxon>Bacteria</taxon>
        <taxon>Bacillati</taxon>
        <taxon>Bacillota</taxon>
        <taxon>Bacilli</taxon>
        <taxon>Bacillales</taxon>
        <taxon>Staphylococcaceae</taxon>
        <taxon>Aliicoccus</taxon>
    </lineage>
</organism>
<dbReference type="PANTHER" id="PTHR30290:SF9">
    <property type="entry name" value="OLIGOPEPTIDE-BINDING PROTEIN APPA"/>
    <property type="match status" value="1"/>
</dbReference>
<dbReference type="PANTHER" id="PTHR30290">
    <property type="entry name" value="PERIPLASMIC BINDING COMPONENT OF ABC TRANSPORTER"/>
    <property type="match status" value="1"/>
</dbReference>
<dbReference type="CDD" id="cd08499">
    <property type="entry name" value="PBP2_Ylib_like"/>
    <property type="match status" value="1"/>
</dbReference>
<reference evidence="6" key="2">
    <citation type="submission" date="2021-09" db="EMBL/GenBank/DDBJ databases">
        <authorList>
            <person name="Gilroy R."/>
        </authorList>
    </citation>
    <scope>NUCLEOTIDE SEQUENCE</scope>
    <source>
        <strain evidence="6">6019</strain>
    </source>
</reference>
<dbReference type="InterPro" id="IPR039424">
    <property type="entry name" value="SBP_5"/>
</dbReference>
<feature type="signal peptide" evidence="4">
    <location>
        <begin position="1"/>
        <end position="27"/>
    </location>
</feature>
<comment type="caution">
    <text evidence="6">The sequence shown here is derived from an EMBL/GenBank/DDBJ whole genome shotgun (WGS) entry which is preliminary data.</text>
</comment>
<dbReference type="GO" id="GO:0015833">
    <property type="term" value="P:peptide transport"/>
    <property type="evidence" value="ECO:0007669"/>
    <property type="project" value="TreeGrafter"/>
</dbReference>
<keyword evidence="3 4" id="KW-0732">Signal</keyword>
<proteinExistence type="inferred from homology"/>
<evidence type="ECO:0000313" key="7">
    <source>
        <dbReference type="Proteomes" id="UP000763505"/>
    </source>
</evidence>
<evidence type="ECO:0000256" key="2">
    <source>
        <dbReference type="ARBA" id="ARBA00022448"/>
    </source>
</evidence>
<evidence type="ECO:0000259" key="5">
    <source>
        <dbReference type="Pfam" id="PF00496"/>
    </source>
</evidence>
<comment type="similarity">
    <text evidence="1">Belongs to the bacterial solute-binding protein 5 family.</text>
</comment>
<accession>A0A921B6B8</accession>
<feature type="chain" id="PRO_5037816626" evidence="4">
    <location>
        <begin position="28"/>
        <end position="547"/>
    </location>
</feature>
<keyword evidence="2" id="KW-0813">Transport</keyword>
<dbReference type="GO" id="GO:0043190">
    <property type="term" value="C:ATP-binding cassette (ABC) transporter complex"/>
    <property type="evidence" value="ECO:0007669"/>
    <property type="project" value="InterPro"/>
</dbReference>
<evidence type="ECO:0000256" key="3">
    <source>
        <dbReference type="ARBA" id="ARBA00022729"/>
    </source>
</evidence>
<dbReference type="EMBL" id="DYYI01000039">
    <property type="protein sequence ID" value="HJE19507.1"/>
    <property type="molecule type" value="Genomic_DNA"/>
</dbReference>
<dbReference type="AlphaFoldDB" id="A0A921B6B8"/>
<dbReference type="GO" id="GO:0042597">
    <property type="term" value="C:periplasmic space"/>
    <property type="evidence" value="ECO:0007669"/>
    <property type="project" value="UniProtKB-ARBA"/>
</dbReference>
<dbReference type="Gene3D" id="3.10.105.10">
    <property type="entry name" value="Dipeptide-binding Protein, Domain 3"/>
    <property type="match status" value="1"/>
</dbReference>
<name>A0A921B6B8_9STAP</name>
<dbReference type="Gene3D" id="3.90.76.10">
    <property type="entry name" value="Dipeptide-binding Protein, Domain 1"/>
    <property type="match status" value="2"/>
</dbReference>
<dbReference type="Gene3D" id="3.40.190.10">
    <property type="entry name" value="Periplasmic binding protein-like II"/>
    <property type="match status" value="1"/>
</dbReference>